<evidence type="ECO:0000313" key="3">
    <source>
        <dbReference type="Proteomes" id="UP001229421"/>
    </source>
</evidence>
<protein>
    <submittedName>
        <fullName evidence="2">Uncharacterized protein</fullName>
    </submittedName>
</protein>
<name>A0AAD8NV74_TARER</name>
<feature type="coiled-coil region" evidence="1">
    <location>
        <begin position="75"/>
        <end position="116"/>
    </location>
</feature>
<dbReference type="EMBL" id="JAUHHV010000006">
    <property type="protein sequence ID" value="KAK1421996.1"/>
    <property type="molecule type" value="Genomic_DNA"/>
</dbReference>
<reference evidence="2" key="1">
    <citation type="journal article" date="2023" name="bioRxiv">
        <title>Improved chromosome-level genome assembly for marigold (Tagetes erecta).</title>
        <authorList>
            <person name="Jiang F."/>
            <person name="Yuan L."/>
            <person name="Wang S."/>
            <person name="Wang H."/>
            <person name="Xu D."/>
            <person name="Wang A."/>
            <person name="Fan W."/>
        </authorList>
    </citation>
    <scope>NUCLEOTIDE SEQUENCE</scope>
    <source>
        <strain evidence="2">WSJ</strain>
        <tissue evidence="2">Leaf</tissue>
    </source>
</reference>
<dbReference type="Proteomes" id="UP001229421">
    <property type="component" value="Unassembled WGS sequence"/>
</dbReference>
<evidence type="ECO:0000313" key="2">
    <source>
        <dbReference type="EMBL" id="KAK1421996.1"/>
    </source>
</evidence>
<evidence type="ECO:0000256" key="1">
    <source>
        <dbReference type="SAM" id="Coils"/>
    </source>
</evidence>
<organism evidence="2 3">
    <name type="scientific">Tagetes erecta</name>
    <name type="common">African marigold</name>
    <dbReference type="NCBI Taxonomy" id="13708"/>
    <lineage>
        <taxon>Eukaryota</taxon>
        <taxon>Viridiplantae</taxon>
        <taxon>Streptophyta</taxon>
        <taxon>Embryophyta</taxon>
        <taxon>Tracheophyta</taxon>
        <taxon>Spermatophyta</taxon>
        <taxon>Magnoliopsida</taxon>
        <taxon>eudicotyledons</taxon>
        <taxon>Gunneridae</taxon>
        <taxon>Pentapetalae</taxon>
        <taxon>asterids</taxon>
        <taxon>campanulids</taxon>
        <taxon>Asterales</taxon>
        <taxon>Asteraceae</taxon>
        <taxon>Asteroideae</taxon>
        <taxon>Heliantheae alliance</taxon>
        <taxon>Tageteae</taxon>
        <taxon>Tagetes</taxon>
    </lineage>
</organism>
<keyword evidence="3" id="KW-1185">Reference proteome</keyword>
<proteinExistence type="predicted"/>
<sequence length="121" mass="13595">MCLKVKYKSYIVDKYQEDNHPRFDEDLWLRASGGKNKGKVYGFNNVDDPSALITGIPSTSCSSTSYGSGGQDLEIQRLKGVIEGLVAEKENEKAEKEREKAEKEAMHERLTKIEAILKLVT</sequence>
<comment type="caution">
    <text evidence="2">The sequence shown here is derived from an EMBL/GenBank/DDBJ whole genome shotgun (WGS) entry which is preliminary data.</text>
</comment>
<dbReference type="AlphaFoldDB" id="A0AAD8NV74"/>
<keyword evidence="1" id="KW-0175">Coiled coil</keyword>
<accession>A0AAD8NV74</accession>
<gene>
    <name evidence="2" type="ORF">QVD17_24814</name>
</gene>